<dbReference type="Proteomes" id="UP000251647">
    <property type="component" value="Unassembled WGS sequence"/>
</dbReference>
<organism evidence="1 2">
    <name type="scientific">Photobacterium damselae</name>
    <dbReference type="NCBI Taxonomy" id="38293"/>
    <lineage>
        <taxon>Bacteria</taxon>
        <taxon>Pseudomonadati</taxon>
        <taxon>Pseudomonadota</taxon>
        <taxon>Gammaproteobacteria</taxon>
        <taxon>Vibrionales</taxon>
        <taxon>Vibrionaceae</taxon>
        <taxon>Photobacterium</taxon>
    </lineage>
</organism>
<protein>
    <submittedName>
        <fullName evidence="1">Uncharacterized protein</fullName>
    </submittedName>
</protein>
<reference evidence="1 2" key="1">
    <citation type="submission" date="2018-06" db="EMBL/GenBank/DDBJ databases">
        <authorList>
            <consortium name="Pathogen Informatics"/>
            <person name="Doyle S."/>
        </authorList>
    </citation>
    <scope>NUCLEOTIDE SEQUENCE [LARGE SCALE GENOMIC DNA]</scope>
    <source>
        <strain evidence="1 2">NCTC11647</strain>
    </source>
</reference>
<dbReference type="AlphaFoldDB" id="A0A2T3QJ19"/>
<dbReference type="RefSeq" id="WP_005306199.1">
    <property type="nucleotide sequence ID" value="NZ_PYOG01000013.1"/>
</dbReference>
<dbReference type="EMBL" id="UATL01000005">
    <property type="protein sequence ID" value="SPY44234.1"/>
    <property type="molecule type" value="Genomic_DNA"/>
</dbReference>
<gene>
    <name evidence="1" type="ORF">NCTC11647_03172</name>
</gene>
<name>A0A2T3QJ19_PHODM</name>
<sequence length="816" mass="91371">MEKIKTIVFVIVSSLLFGCNGSDGGEGTIKDDFYFNVENSFHHVILSNDKSKHIDLSDNIHKQGSGSVSIKNVTILSGDCSAPIIDDLSLVITDNKSNLCKVNVEYVSDNNIQKSSNVTYIVSAGEQGDILPILNLDKSIEQANAPLVIDLKSSLGSDYPFDYHLVSSSVVGNGQVDNDITNDTLSFSTDMIGSDRVYYSLESDNPENKSVYGYINVNISSDDIIPPQANDIALEKDVVAGETITVNLNDLDAIKEGSVPLSEVQLTDVYMLDTYDAASVKIDNQDDLRNVEFSFQSQYQGKYYVSDYISDHLGNSDIGIVEINVKPAYDLIFLPNVGIFTAPLTAYDVLDTRYERPDPSHIYTEDGSNGPNGLDIALFSQTDAQQYCSDIGMTLATGIQLEQLDRSASGSTLFDKYNWPQSHIFWGLENKGAFDFKTHQWIEETSTTTGYFTCVMQVESDQVTIHSKDKLYVGQNDDAYLTTKLDSGEEIVIPDEYVNYSVGNDNILNIDVNNGDITALKSGLTNITGTLIDSPVSDSKQVEVIDYPIIEMRVRPFVSVKETIPVTFEISYNSGKSWQPLPEDIVVQSVSMEPEGPAVITKDGSNQFNLTGVQEGLVTLTAHTNHSEIDQYIKPHDVRVFAKNVDVCLQFAYFDRIHGRKFCLAYDEGRFFEVPGLEDLILSRRWFANNNPRVLYTNQKEYCRLIGGNEYLIPHDYGKAYPLDGWIFGLSDENIYIHRVVKENYEEGQDKPGRKMEWSGIGPWHWERWRWGGAGTPSEKIAPTCMYEDIHVNPSESTKKRFENYKQMVRNVVLIK</sequence>
<dbReference type="PROSITE" id="PS51257">
    <property type="entry name" value="PROKAR_LIPOPROTEIN"/>
    <property type="match status" value="1"/>
</dbReference>
<dbReference type="OrthoDB" id="5811976at2"/>
<accession>A0A2T3QJ19</accession>
<proteinExistence type="predicted"/>
<evidence type="ECO:0000313" key="2">
    <source>
        <dbReference type="Proteomes" id="UP000251647"/>
    </source>
</evidence>
<evidence type="ECO:0000313" key="1">
    <source>
        <dbReference type="EMBL" id="SPY44234.1"/>
    </source>
</evidence>